<dbReference type="InterPro" id="IPR036890">
    <property type="entry name" value="HATPase_C_sf"/>
</dbReference>
<dbReference type="PRINTS" id="PR00344">
    <property type="entry name" value="BCTRLSENSOR"/>
</dbReference>
<evidence type="ECO:0000256" key="3">
    <source>
        <dbReference type="ARBA" id="ARBA00012438"/>
    </source>
</evidence>
<evidence type="ECO:0000256" key="11">
    <source>
        <dbReference type="ARBA" id="ARBA00023136"/>
    </source>
</evidence>
<dbReference type="PROSITE" id="PS50109">
    <property type="entry name" value="HIS_KIN"/>
    <property type="match status" value="1"/>
</dbReference>
<protein>
    <recommendedName>
        <fullName evidence="3">histidine kinase</fullName>
        <ecNumber evidence="3">2.7.13.3</ecNumber>
    </recommendedName>
</protein>
<dbReference type="PANTHER" id="PTHR43711:SF1">
    <property type="entry name" value="HISTIDINE KINASE 1"/>
    <property type="match status" value="1"/>
</dbReference>
<keyword evidence="9" id="KW-0067">ATP-binding</keyword>
<dbReference type="Gene3D" id="3.30.565.10">
    <property type="entry name" value="Histidine kinase-like ATPase, C-terminal domain"/>
    <property type="match status" value="1"/>
</dbReference>
<keyword evidence="6" id="KW-0808">Transferase</keyword>
<dbReference type="GO" id="GO:0005524">
    <property type="term" value="F:ATP binding"/>
    <property type="evidence" value="ECO:0007669"/>
    <property type="project" value="UniProtKB-KW"/>
</dbReference>
<dbReference type="CDD" id="cd00082">
    <property type="entry name" value="HisKA"/>
    <property type="match status" value="1"/>
</dbReference>
<accession>A0A2G9YEV3</accession>
<dbReference type="EMBL" id="PCRH01000019">
    <property type="protein sequence ID" value="PIP17253.1"/>
    <property type="molecule type" value="Genomic_DNA"/>
</dbReference>
<dbReference type="Gene3D" id="1.10.287.130">
    <property type="match status" value="1"/>
</dbReference>
<keyword evidence="8" id="KW-0418">Kinase</keyword>
<dbReference type="InterPro" id="IPR003594">
    <property type="entry name" value="HATPase_dom"/>
</dbReference>
<dbReference type="InterPro" id="IPR050736">
    <property type="entry name" value="Sensor_HK_Regulatory"/>
</dbReference>
<dbReference type="InterPro" id="IPR004358">
    <property type="entry name" value="Sig_transdc_His_kin-like_C"/>
</dbReference>
<dbReference type="SUPFAM" id="SSF55874">
    <property type="entry name" value="ATPase domain of HSP90 chaperone/DNA topoisomerase II/histidine kinase"/>
    <property type="match status" value="1"/>
</dbReference>
<dbReference type="Pfam" id="PF02518">
    <property type="entry name" value="HATPase_c"/>
    <property type="match status" value="1"/>
</dbReference>
<dbReference type="SUPFAM" id="SSF47384">
    <property type="entry name" value="Homodimeric domain of signal transducing histidine kinase"/>
    <property type="match status" value="1"/>
</dbReference>
<name>A0A2G9YEV3_9BACT</name>
<dbReference type="GO" id="GO:0005886">
    <property type="term" value="C:plasma membrane"/>
    <property type="evidence" value="ECO:0007669"/>
    <property type="project" value="UniProtKB-SubCell"/>
</dbReference>
<evidence type="ECO:0000256" key="2">
    <source>
        <dbReference type="ARBA" id="ARBA00004236"/>
    </source>
</evidence>
<dbReference type="SMART" id="SM00387">
    <property type="entry name" value="HATPase_c"/>
    <property type="match status" value="1"/>
</dbReference>
<dbReference type="GO" id="GO:0000155">
    <property type="term" value="F:phosphorelay sensor kinase activity"/>
    <property type="evidence" value="ECO:0007669"/>
    <property type="project" value="InterPro"/>
</dbReference>
<evidence type="ECO:0000256" key="4">
    <source>
        <dbReference type="ARBA" id="ARBA00022475"/>
    </source>
</evidence>
<dbReference type="SMART" id="SM00388">
    <property type="entry name" value="HisKA"/>
    <property type="match status" value="1"/>
</dbReference>
<evidence type="ECO:0000256" key="1">
    <source>
        <dbReference type="ARBA" id="ARBA00000085"/>
    </source>
</evidence>
<sequence>MTEREKELDRIAKLLVRRDLALTEANERLIAMDKAKSEFVSIAAHQLRTPLTAVKWTLNMIMAGDMGKISKEQQEFLQKGYKTNERMIRLVNDLLNVARIEEGRFGYKFEKIDLIELIEEIVQWNQKNFKAKNLQLEFIKPKYSLSKIRTDPERLRLAIQNILDNAYHYTITGGVAVILERKNNQVQISIKDTGIGIPQEQMSRLFEKFFRGSNIMRKGMGPEGTGLGLYIAKNIIEAHDGEIGFESTENQGSVFWFTLPLI</sequence>
<evidence type="ECO:0000256" key="10">
    <source>
        <dbReference type="ARBA" id="ARBA00023012"/>
    </source>
</evidence>
<evidence type="ECO:0000256" key="5">
    <source>
        <dbReference type="ARBA" id="ARBA00022553"/>
    </source>
</evidence>
<evidence type="ECO:0000256" key="7">
    <source>
        <dbReference type="ARBA" id="ARBA00022741"/>
    </source>
</evidence>
<gene>
    <name evidence="13" type="ORF">COX44_00855</name>
</gene>
<dbReference type="InterPro" id="IPR005467">
    <property type="entry name" value="His_kinase_dom"/>
</dbReference>
<keyword evidence="7" id="KW-0547">Nucleotide-binding</keyword>
<proteinExistence type="predicted"/>
<dbReference type="InterPro" id="IPR036097">
    <property type="entry name" value="HisK_dim/P_sf"/>
</dbReference>
<comment type="subcellular location">
    <subcellularLocation>
        <location evidence="2">Cell membrane</location>
    </subcellularLocation>
</comment>
<dbReference type="PANTHER" id="PTHR43711">
    <property type="entry name" value="TWO-COMPONENT HISTIDINE KINASE"/>
    <property type="match status" value="1"/>
</dbReference>
<keyword evidence="4" id="KW-1003">Cell membrane</keyword>
<dbReference type="Pfam" id="PF00512">
    <property type="entry name" value="HisKA"/>
    <property type="match status" value="1"/>
</dbReference>
<evidence type="ECO:0000256" key="9">
    <source>
        <dbReference type="ARBA" id="ARBA00022840"/>
    </source>
</evidence>
<keyword evidence="5" id="KW-0597">Phosphoprotein</keyword>
<evidence type="ECO:0000256" key="8">
    <source>
        <dbReference type="ARBA" id="ARBA00022777"/>
    </source>
</evidence>
<keyword evidence="10" id="KW-0902">Two-component regulatory system</keyword>
<dbReference type="AlphaFoldDB" id="A0A2G9YEV3"/>
<evidence type="ECO:0000259" key="12">
    <source>
        <dbReference type="PROSITE" id="PS50109"/>
    </source>
</evidence>
<keyword evidence="11" id="KW-0472">Membrane</keyword>
<comment type="caution">
    <text evidence="13">The sequence shown here is derived from an EMBL/GenBank/DDBJ whole genome shotgun (WGS) entry which is preliminary data.</text>
</comment>
<dbReference type="Proteomes" id="UP000231480">
    <property type="component" value="Unassembled WGS sequence"/>
</dbReference>
<dbReference type="EC" id="2.7.13.3" evidence="3"/>
<evidence type="ECO:0000313" key="14">
    <source>
        <dbReference type="Proteomes" id="UP000231480"/>
    </source>
</evidence>
<dbReference type="FunFam" id="3.30.565.10:FF:000023">
    <property type="entry name" value="PAS domain-containing sensor histidine kinase"/>
    <property type="match status" value="1"/>
</dbReference>
<organism evidence="13 14">
    <name type="scientific">Candidatus Portnoybacteria bacterium CG23_combo_of_CG06-09_8_20_14_all_37_13</name>
    <dbReference type="NCBI Taxonomy" id="1974819"/>
    <lineage>
        <taxon>Bacteria</taxon>
        <taxon>Candidatus Portnoyibacteriota</taxon>
    </lineage>
</organism>
<evidence type="ECO:0000313" key="13">
    <source>
        <dbReference type="EMBL" id="PIP17253.1"/>
    </source>
</evidence>
<comment type="catalytic activity">
    <reaction evidence="1">
        <text>ATP + protein L-histidine = ADP + protein N-phospho-L-histidine.</text>
        <dbReference type="EC" id="2.7.13.3"/>
    </reaction>
</comment>
<dbReference type="InterPro" id="IPR003661">
    <property type="entry name" value="HisK_dim/P_dom"/>
</dbReference>
<evidence type="ECO:0000256" key="6">
    <source>
        <dbReference type="ARBA" id="ARBA00022679"/>
    </source>
</evidence>
<reference evidence="13 14" key="1">
    <citation type="submission" date="2017-09" db="EMBL/GenBank/DDBJ databases">
        <title>Depth-based differentiation of microbial function through sediment-hosted aquifers and enrichment of novel symbionts in the deep terrestrial subsurface.</title>
        <authorList>
            <person name="Probst A.J."/>
            <person name="Ladd B."/>
            <person name="Jarett J.K."/>
            <person name="Geller-Mcgrath D.E."/>
            <person name="Sieber C.M."/>
            <person name="Emerson J.B."/>
            <person name="Anantharaman K."/>
            <person name="Thomas B.C."/>
            <person name="Malmstrom R."/>
            <person name="Stieglmeier M."/>
            <person name="Klingl A."/>
            <person name="Woyke T."/>
            <person name="Ryan C.M."/>
            <person name="Banfield J.F."/>
        </authorList>
    </citation>
    <scope>NUCLEOTIDE SEQUENCE [LARGE SCALE GENOMIC DNA]</scope>
    <source>
        <strain evidence="13">CG23_combo_of_CG06-09_8_20_14_all_37_13</strain>
    </source>
</reference>
<feature type="domain" description="Histidine kinase" evidence="12">
    <location>
        <begin position="42"/>
        <end position="262"/>
    </location>
</feature>